<dbReference type="InterPro" id="IPR006680">
    <property type="entry name" value="Amidohydro-rel"/>
</dbReference>
<dbReference type="EMBL" id="MFKF01000267">
    <property type="protein sequence ID" value="OGG47217.1"/>
    <property type="molecule type" value="Genomic_DNA"/>
</dbReference>
<proteinExistence type="predicted"/>
<dbReference type="PANTHER" id="PTHR21240">
    <property type="entry name" value="2-AMINO-3-CARBOXYLMUCONATE-6-SEMIALDEHYDE DECARBOXYLASE"/>
    <property type="match status" value="1"/>
</dbReference>
<name>A0A1F6CDY5_HANXR</name>
<dbReference type="Pfam" id="PF04909">
    <property type="entry name" value="Amidohydro_2"/>
    <property type="match status" value="1"/>
</dbReference>
<organism evidence="3 4">
    <name type="scientific">Handelsmanbacteria sp. (strain RIFCSPLOWO2_12_FULL_64_10)</name>
    <dbReference type="NCBI Taxonomy" id="1817868"/>
    <lineage>
        <taxon>Bacteria</taxon>
        <taxon>Candidatus Handelsmaniibacteriota</taxon>
    </lineage>
</organism>
<protein>
    <submittedName>
        <fullName evidence="3">Amidohydrolase</fullName>
    </submittedName>
</protein>
<dbReference type="InterPro" id="IPR032466">
    <property type="entry name" value="Metal_Hydrolase"/>
</dbReference>
<dbReference type="InterPro" id="IPR032465">
    <property type="entry name" value="ACMSD"/>
</dbReference>
<accession>A0A1F6CDY5</accession>
<dbReference type="Gene3D" id="3.20.20.140">
    <property type="entry name" value="Metal-dependent hydrolases"/>
    <property type="match status" value="1"/>
</dbReference>
<evidence type="ECO:0000313" key="3">
    <source>
        <dbReference type="EMBL" id="OGG47217.1"/>
    </source>
</evidence>
<evidence type="ECO:0000256" key="1">
    <source>
        <dbReference type="ARBA" id="ARBA00023239"/>
    </source>
</evidence>
<sequence>MRIIDPHVHVYKNDPAYPWAPETRTPPKEDATPEMLLGLMEANGVEKTVLVQVIHYRWDNRFVADTLRRYPDRFMGVCRVNPEDPAAPDHLRRWTEEHGFHGVRLSPSEGPEGDWFTGPLMDPLFTRAAWLRAPMLILTKPGRLPDLACLLERHGDLDVCVDHMADCRPDQPDQIQKLLDLARFPRVFVKVSHTWSISREGYPWADTHGMVKRVIEAFGANRCMWGTDWPVCLSRATYAQTLTVVRDEMRFLSEEDRGWLLGGSVLRVWPFNLTLP</sequence>
<comment type="caution">
    <text evidence="3">The sequence shown here is derived from an EMBL/GenBank/DDBJ whole genome shotgun (WGS) entry which is preliminary data.</text>
</comment>
<dbReference type="AlphaFoldDB" id="A0A1F6CDY5"/>
<keyword evidence="3" id="KW-0378">Hydrolase</keyword>
<gene>
    <name evidence="3" type="ORF">A3F84_09185</name>
</gene>
<evidence type="ECO:0000259" key="2">
    <source>
        <dbReference type="Pfam" id="PF04909"/>
    </source>
</evidence>
<reference evidence="3 4" key="1">
    <citation type="journal article" date="2016" name="Nat. Commun.">
        <title>Thousands of microbial genomes shed light on interconnected biogeochemical processes in an aquifer system.</title>
        <authorList>
            <person name="Anantharaman K."/>
            <person name="Brown C.T."/>
            <person name="Hug L.A."/>
            <person name="Sharon I."/>
            <person name="Castelle C.J."/>
            <person name="Probst A.J."/>
            <person name="Thomas B.C."/>
            <person name="Singh A."/>
            <person name="Wilkins M.J."/>
            <person name="Karaoz U."/>
            <person name="Brodie E.L."/>
            <person name="Williams K.H."/>
            <person name="Hubbard S.S."/>
            <person name="Banfield J.F."/>
        </authorList>
    </citation>
    <scope>NUCLEOTIDE SEQUENCE [LARGE SCALE GENOMIC DNA]</scope>
    <source>
        <strain evidence="4">RIFCSPLOWO2_12_FULL_64_10</strain>
    </source>
</reference>
<dbReference type="GO" id="GO:0016787">
    <property type="term" value="F:hydrolase activity"/>
    <property type="evidence" value="ECO:0007669"/>
    <property type="project" value="UniProtKB-KW"/>
</dbReference>
<feature type="domain" description="Amidohydrolase-related" evidence="2">
    <location>
        <begin position="4"/>
        <end position="271"/>
    </location>
</feature>
<dbReference type="GO" id="GO:0016831">
    <property type="term" value="F:carboxy-lyase activity"/>
    <property type="evidence" value="ECO:0007669"/>
    <property type="project" value="InterPro"/>
</dbReference>
<dbReference type="Proteomes" id="UP000178606">
    <property type="component" value="Unassembled WGS sequence"/>
</dbReference>
<dbReference type="SUPFAM" id="SSF51556">
    <property type="entry name" value="Metallo-dependent hydrolases"/>
    <property type="match status" value="1"/>
</dbReference>
<evidence type="ECO:0000313" key="4">
    <source>
        <dbReference type="Proteomes" id="UP000178606"/>
    </source>
</evidence>
<keyword evidence="1" id="KW-0456">Lyase</keyword>